<dbReference type="EMBL" id="BPLQ01010346">
    <property type="protein sequence ID" value="GIY50105.1"/>
    <property type="molecule type" value="Genomic_DNA"/>
</dbReference>
<sequence length="86" mass="9872">MDSIFRKLAETVDFPAYRTQLTLFHSQSRHFRVKINDQTSRQRRSPAASRKDLSTFSAITSELTSDSKYQTAVAFYADDTAIIARH</sequence>
<keyword evidence="2" id="KW-1185">Reference proteome</keyword>
<accession>A0AAV4TYF5</accession>
<dbReference type="Proteomes" id="UP001054837">
    <property type="component" value="Unassembled WGS sequence"/>
</dbReference>
<evidence type="ECO:0000313" key="1">
    <source>
        <dbReference type="EMBL" id="GIY50105.1"/>
    </source>
</evidence>
<dbReference type="AlphaFoldDB" id="A0AAV4TYF5"/>
<proteinExistence type="predicted"/>
<evidence type="ECO:0000313" key="2">
    <source>
        <dbReference type="Proteomes" id="UP001054837"/>
    </source>
</evidence>
<reference evidence="1 2" key="1">
    <citation type="submission" date="2021-06" db="EMBL/GenBank/DDBJ databases">
        <title>Caerostris darwini draft genome.</title>
        <authorList>
            <person name="Kono N."/>
            <person name="Arakawa K."/>
        </authorList>
    </citation>
    <scope>NUCLEOTIDE SEQUENCE [LARGE SCALE GENOMIC DNA]</scope>
</reference>
<protein>
    <submittedName>
        <fullName evidence="1">Uncharacterized protein</fullName>
    </submittedName>
</protein>
<comment type="caution">
    <text evidence="1">The sequence shown here is derived from an EMBL/GenBank/DDBJ whole genome shotgun (WGS) entry which is preliminary data.</text>
</comment>
<organism evidence="1 2">
    <name type="scientific">Caerostris darwini</name>
    <dbReference type="NCBI Taxonomy" id="1538125"/>
    <lineage>
        <taxon>Eukaryota</taxon>
        <taxon>Metazoa</taxon>
        <taxon>Ecdysozoa</taxon>
        <taxon>Arthropoda</taxon>
        <taxon>Chelicerata</taxon>
        <taxon>Arachnida</taxon>
        <taxon>Araneae</taxon>
        <taxon>Araneomorphae</taxon>
        <taxon>Entelegynae</taxon>
        <taxon>Araneoidea</taxon>
        <taxon>Araneidae</taxon>
        <taxon>Caerostris</taxon>
    </lineage>
</organism>
<name>A0AAV4TYF5_9ARAC</name>
<gene>
    <name evidence="1" type="ORF">CDAR_262491</name>
</gene>